<evidence type="ECO:0000313" key="2">
    <source>
        <dbReference type="Proteomes" id="UP000182427"/>
    </source>
</evidence>
<dbReference type="AlphaFoldDB" id="A0A1G7GEC2"/>
<reference evidence="2" key="1">
    <citation type="submission" date="2016-10" db="EMBL/GenBank/DDBJ databases">
        <authorList>
            <person name="Varghese N."/>
            <person name="Submissions S."/>
        </authorList>
    </citation>
    <scope>NUCLEOTIDE SEQUENCE [LARGE SCALE GENOMIC DNA]</scope>
    <source>
        <strain evidence="2">GAS232</strain>
    </source>
</reference>
<proteinExistence type="predicted"/>
<keyword evidence="2" id="KW-1185">Reference proteome</keyword>
<protein>
    <submittedName>
        <fullName evidence="1">Uncharacterized protein</fullName>
    </submittedName>
</protein>
<dbReference type="EMBL" id="LT629690">
    <property type="protein sequence ID" value="SDE86497.1"/>
    <property type="molecule type" value="Genomic_DNA"/>
</dbReference>
<name>A0A1G7GEC2_9BACT</name>
<dbReference type="Proteomes" id="UP000182427">
    <property type="component" value="Chromosome I"/>
</dbReference>
<organism evidence="1 2">
    <name type="scientific">Terriglobus roseus</name>
    <dbReference type="NCBI Taxonomy" id="392734"/>
    <lineage>
        <taxon>Bacteria</taxon>
        <taxon>Pseudomonadati</taxon>
        <taxon>Acidobacteriota</taxon>
        <taxon>Terriglobia</taxon>
        <taxon>Terriglobales</taxon>
        <taxon>Acidobacteriaceae</taxon>
        <taxon>Terriglobus</taxon>
    </lineage>
</organism>
<evidence type="ECO:0000313" key="1">
    <source>
        <dbReference type="EMBL" id="SDE86497.1"/>
    </source>
</evidence>
<accession>A0A1G7GEC2</accession>
<sequence>MNQEITDLILGLSQSVEETQNLLSILENPATPSEQISLVLAIFADRFSGTSRMADEERTRLNRVLSHLLSRADNNFLKHSENRYV</sequence>
<gene>
    <name evidence="1" type="ORF">SAMN05444167_0665</name>
</gene>